<organism evidence="2 3">
    <name type="scientific">Knipowitschia caucasica</name>
    <name type="common">Caucasian dwarf goby</name>
    <name type="synonym">Pomatoschistus caucasicus</name>
    <dbReference type="NCBI Taxonomy" id="637954"/>
    <lineage>
        <taxon>Eukaryota</taxon>
        <taxon>Metazoa</taxon>
        <taxon>Chordata</taxon>
        <taxon>Craniata</taxon>
        <taxon>Vertebrata</taxon>
        <taxon>Euteleostomi</taxon>
        <taxon>Actinopterygii</taxon>
        <taxon>Neopterygii</taxon>
        <taxon>Teleostei</taxon>
        <taxon>Neoteleostei</taxon>
        <taxon>Acanthomorphata</taxon>
        <taxon>Gobiaria</taxon>
        <taxon>Gobiiformes</taxon>
        <taxon>Gobioidei</taxon>
        <taxon>Gobiidae</taxon>
        <taxon>Gobiinae</taxon>
        <taxon>Knipowitschia</taxon>
    </lineage>
</organism>
<sequence>MASNMELAIDALEELPLRSRRRGEGERVYQALELVPDREGPMHKLIQKQPAVLGSLQVVSGLLSVGVGIMVAVTQDIDSSLLSLFRVPYTTGALFFMAGLVSSMLFKGPELIPISLAMNCGCLLVAFVTAPLIIVDLSRWDQNSEEYSKMEVFELCILVLESILSIVLCVWFIKEKRTFSP</sequence>
<feature type="transmembrane region" description="Helical" evidence="1">
    <location>
        <begin position="51"/>
        <end position="73"/>
    </location>
</feature>
<feature type="transmembrane region" description="Helical" evidence="1">
    <location>
        <begin position="152"/>
        <end position="173"/>
    </location>
</feature>
<proteinExistence type="predicted"/>
<reference evidence="2 3" key="1">
    <citation type="submission" date="2024-04" db="EMBL/GenBank/DDBJ databases">
        <authorList>
            <person name="Waldvogel A.-M."/>
            <person name="Schoenle A."/>
        </authorList>
    </citation>
    <scope>NUCLEOTIDE SEQUENCE [LARGE SCALE GENOMIC DNA]</scope>
</reference>
<accession>A0AAV2MDC9</accession>
<evidence type="ECO:0000256" key="1">
    <source>
        <dbReference type="SAM" id="Phobius"/>
    </source>
</evidence>
<evidence type="ECO:0000313" key="2">
    <source>
        <dbReference type="EMBL" id="CAL1611271.1"/>
    </source>
</evidence>
<keyword evidence="1" id="KW-1133">Transmembrane helix</keyword>
<evidence type="ECO:0000313" key="3">
    <source>
        <dbReference type="Proteomes" id="UP001497482"/>
    </source>
</evidence>
<keyword evidence="3" id="KW-1185">Reference proteome</keyword>
<gene>
    <name evidence="2" type="ORF">KC01_LOCUS37717</name>
</gene>
<protein>
    <submittedName>
        <fullName evidence="2">Uncharacterized protein</fullName>
    </submittedName>
</protein>
<dbReference type="AlphaFoldDB" id="A0AAV2MDC9"/>
<name>A0AAV2MDC9_KNICA</name>
<dbReference type="EMBL" id="OZ035829">
    <property type="protein sequence ID" value="CAL1611271.1"/>
    <property type="molecule type" value="Genomic_DNA"/>
</dbReference>
<feature type="transmembrane region" description="Helical" evidence="1">
    <location>
        <begin position="85"/>
        <end position="106"/>
    </location>
</feature>
<feature type="transmembrane region" description="Helical" evidence="1">
    <location>
        <begin position="118"/>
        <end position="140"/>
    </location>
</feature>
<dbReference type="Proteomes" id="UP001497482">
    <property type="component" value="Chromosome 7"/>
</dbReference>
<keyword evidence="1" id="KW-0472">Membrane</keyword>
<keyword evidence="1" id="KW-0812">Transmembrane</keyword>